<sequence>MKKKLFALSTLFISTAAFSQVGINIDQAKVTLDVAASPNDPTKTDGFLAPRLTGNQLKAKDALYTNELKGNLIYATAPASPATPKTINIASEGYYYFDGLVWMKIVSGNMGSTVTANNGITKTSDNIQLGGTLLKNTEIATAGYNTTFSGTGRIGIGTGSPISKLNVTGGTINIGNITEYAGGLQVQNQDGNKPIFLAYGTDNAEKMKITNNGLVSIGNVTPTEKLDVDGTARIREKMMVGTDLTNGSALSIKNNVTSENIATFVGTDNIFKAVLKNNGNLGIGTRSPISKLNVIGGIINIGDLAEYAGGLQVQNQDATKAVFLAYGTDNAEKMRITNNGLVSIGNVTPSQRLDVDGNARFRSVPDGNVNSTDNYLAIANDGTLKKVDVGLPTLGLFATTTNSESHSANNLANNLNFNNVAKVNNGYISTTGYQNTFKALKYGLYTIEVWTQFSNVPESTTDSRAGCTLRVAPGGPNNAVQLIGDRWLNGAGTANVTKTVILNTNEEISIYTLCNRPSSPSYTTGPNSSIFITYTPL</sequence>
<feature type="signal peptide" evidence="1">
    <location>
        <begin position="1"/>
        <end position="19"/>
    </location>
</feature>
<dbReference type="Proteomes" id="UP001142057">
    <property type="component" value="Unassembled WGS sequence"/>
</dbReference>
<accession>A0ABT2IKW9</accession>
<evidence type="ECO:0000313" key="2">
    <source>
        <dbReference type="EMBL" id="MCT2409302.1"/>
    </source>
</evidence>
<reference evidence="2" key="1">
    <citation type="submission" date="2022-08" db="EMBL/GenBank/DDBJ databases">
        <title>Chryseobacterium antibioticum,isolated from the rhizosphere soil of Pyrola in Tibet.</title>
        <authorList>
            <person name="Kan Y."/>
        </authorList>
    </citation>
    <scope>NUCLEOTIDE SEQUENCE</scope>
    <source>
        <strain evidence="2">Pc2-12</strain>
    </source>
</reference>
<protein>
    <recommendedName>
        <fullName evidence="4">C1q domain-containing protein</fullName>
    </recommendedName>
</protein>
<gene>
    <name evidence="2" type="ORF">NZD88_17270</name>
</gene>
<evidence type="ECO:0000313" key="3">
    <source>
        <dbReference type="Proteomes" id="UP001142057"/>
    </source>
</evidence>
<dbReference type="RefSeq" id="WP_259830782.1">
    <property type="nucleotide sequence ID" value="NZ_JANZQH010000009.1"/>
</dbReference>
<evidence type="ECO:0000256" key="1">
    <source>
        <dbReference type="SAM" id="SignalP"/>
    </source>
</evidence>
<feature type="chain" id="PRO_5045327164" description="C1q domain-containing protein" evidence="1">
    <location>
        <begin position="20"/>
        <end position="537"/>
    </location>
</feature>
<organism evidence="2 3">
    <name type="scientific">Chryseobacterium pyrolae</name>
    <dbReference type="NCBI Taxonomy" id="2987481"/>
    <lineage>
        <taxon>Bacteria</taxon>
        <taxon>Pseudomonadati</taxon>
        <taxon>Bacteroidota</taxon>
        <taxon>Flavobacteriia</taxon>
        <taxon>Flavobacteriales</taxon>
        <taxon>Weeksellaceae</taxon>
        <taxon>Chryseobacterium group</taxon>
        <taxon>Chryseobacterium</taxon>
    </lineage>
</organism>
<dbReference type="EMBL" id="JANZQH010000009">
    <property type="protein sequence ID" value="MCT2409302.1"/>
    <property type="molecule type" value="Genomic_DNA"/>
</dbReference>
<keyword evidence="1" id="KW-0732">Signal</keyword>
<comment type="caution">
    <text evidence="2">The sequence shown here is derived from an EMBL/GenBank/DDBJ whole genome shotgun (WGS) entry which is preliminary data.</text>
</comment>
<evidence type="ECO:0008006" key="4">
    <source>
        <dbReference type="Google" id="ProtNLM"/>
    </source>
</evidence>
<keyword evidence="3" id="KW-1185">Reference proteome</keyword>
<name>A0ABT2IKW9_9FLAO</name>
<proteinExistence type="predicted"/>